<feature type="region of interest" description="Disordered" evidence="1">
    <location>
        <begin position="183"/>
        <end position="241"/>
    </location>
</feature>
<proteinExistence type="predicted"/>
<dbReference type="InterPro" id="IPR027417">
    <property type="entry name" value="P-loop_NTPase"/>
</dbReference>
<dbReference type="Proteomes" id="UP000717696">
    <property type="component" value="Unassembled WGS sequence"/>
</dbReference>
<feature type="compositionally biased region" description="Basic and acidic residues" evidence="1">
    <location>
        <begin position="216"/>
        <end position="241"/>
    </location>
</feature>
<comment type="caution">
    <text evidence="2">The sequence shown here is derived from an EMBL/GenBank/DDBJ whole genome shotgun (WGS) entry which is preliminary data.</text>
</comment>
<name>A0A9P9EZ02_9HYPO</name>
<sequence length="344" mass="38925">MDTPGFDPGNEQRTFLEIARGIDTIRTFTRVAGILYLTCINQPRFDDFDRKLVRFILALCGDAYIPHLTFVTTFWTAASKGQQDRFMCQLRSLRLNWQDESGDQQLNLYQHGRAYTAGEDTGHFLDWFDSRPQIAQHVKDMIARRYGGQTRLRNRIPAPRIVQELTVDTPIHDTEAGKLLMMLPTGSGSAWPAGSNRNRETEPTLQDTDSIDDSPPPDRGRRPREARTDTTVDPQHEPEPREPAWVSWLPVARDGIFWLMKNVDFNLIGGGPRPGGQRVAMGNAYNDRLSNTLLDPNSSVDVMKSFGLDFSRNGRLRYAQAHGIPGDPFSAPWGDAVREDVIKR</sequence>
<feature type="non-terminal residue" evidence="2">
    <location>
        <position position="1"/>
    </location>
</feature>
<evidence type="ECO:0000313" key="3">
    <source>
        <dbReference type="Proteomes" id="UP000717696"/>
    </source>
</evidence>
<evidence type="ECO:0000256" key="1">
    <source>
        <dbReference type="SAM" id="MobiDB-lite"/>
    </source>
</evidence>
<dbReference type="OrthoDB" id="5144014at2759"/>
<dbReference type="AlphaFoldDB" id="A0A9P9EZ02"/>
<gene>
    <name evidence="2" type="ORF">B0J13DRAFT_665373</name>
</gene>
<protein>
    <submittedName>
        <fullName evidence="2">Uncharacterized protein</fullName>
    </submittedName>
</protein>
<organism evidence="2 3">
    <name type="scientific">Dactylonectria estremocensis</name>
    <dbReference type="NCBI Taxonomy" id="1079267"/>
    <lineage>
        <taxon>Eukaryota</taxon>
        <taxon>Fungi</taxon>
        <taxon>Dikarya</taxon>
        <taxon>Ascomycota</taxon>
        <taxon>Pezizomycotina</taxon>
        <taxon>Sordariomycetes</taxon>
        <taxon>Hypocreomycetidae</taxon>
        <taxon>Hypocreales</taxon>
        <taxon>Nectriaceae</taxon>
        <taxon>Dactylonectria</taxon>
    </lineage>
</organism>
<dbReference type="EMBL" id="JAGMUU010000008">
    <property type="protein sequence ID" value="KAH7147193.1"/>
    <property type="molecule type" value="Genomic_DNA"/>
</dbReference>
<accession>A0A9P9EZ02</accession>
<keyword evidence="3" id="KW-1185">Reference proteome</keyword>
<reference evidence="2" key="1">
    <citation type="journal article" date="2021" name="Nat. Commun.">
        <title>Genetic determinants of endophytism in the Arabidopsis root mycobiome.</title>
        <authorList>
            <person name="Mesny F."/>
            <person name="Miyauchi S."/>
            <person name="Thiergart T."/>
            <person name="Pickel B."/>
            <person name="Atanasova L."/>
            <person name="Karlsson M."/>
            <person name="Huettel B."/>
            <person name="Barry K.W."/>
            <person name="Haridas S."/>
            <person name="Chen C."/>
            <person name="Bauer D."/>
            <person name="Andreopoulos W."/>
            <person name="Pangilinan J."/>
            <person name="LaButti K."/>
            <person name="Riley R."/>
            <person name="Lipzen A."/>
            <person name="Clum A."/>
            <person name="Drula E."/>
            <person name="Henrissat B."/>
            <person name="Kohler A."/>
            <person name="Grigoriev I.V."/>
            <person name="Martin F.M."/>
            <person name="Hacquard S."/>
        </authorList>
    </citation>
    <scope>NUCLEOTIDE SEQUENCE</scope>
    <source>
        <strain evidence="2">MPI-CAGE-AT-0021</strain>
    </source>
</reference>
<evidence type="ECO:0000313" key="2">
    <source>
        <dbReference type="EMBL" id="KAH7147193.1"/>
    </source>
</evidence>
<dbReference type="Gene3D" id="3.40.50.300">
    <property type="entry name" value="P-loop containing nucleotide triphosphate hydrolases"/>
    <property type="match status" value="1"/>
</dbReference>